<comment type="caution">
    <text evidence="1">The sequence shown here is derived from an EMBL/GenBank/DDBJ whole genome shotgun (WGS) entry which is preliminary data.</text>
</comment>
<dbReference type="OrthoDB" id="8592994at2"/>
<evidence type="ECO:0000313" key="1">
    <source>
        <dbReference type="EMBL" id="RTQ46035.1"/>
    </source>
</evidence>
<name>A0A431TX61_9BACT</name>
<organism evidence="1 2">
    <name type="scientific">Hymenobacter gummosus</name>
    <dbReference type="NCBI Taxonomy" id="1776032"/>
    <lineage>
        <taxon>Bacteria</taxon>
        <taxon>Pseudomonadati</taxon>
        <taxon>Bacteroidota</taxon>
        <taxon>Cytophagia</taxon>
        <taxon>Cytophagales</taxon>
        <taxon>Hymenobacteraceae</taxon>
        <taxon>Hymenobacter</taxon>
    </lineage>
</organism>
<proteinExistence type="predicted"/>
<reference evidence="1 2" key="1">
    <citation type="submission" date="2018-12" db="EMBL/GenBank/DDBJ databases">
        <title>Hymenobacter gummosus sp. nov., isolated from a spring.</title>
        <authorList>
            <person name="Nie L."/>
        </authorList>
    </citation>
    <scope>NUCLEOTIDE SEQUENCE [LARGE SCALE GENOMIC DNA]</scope>
    <source>
        <strain evidence="1 2">KCTC 52166</strain>
    </source>
</reference>
<accession>A0A431TX61</accession>
<evidence type="ECO:0000313" key="2">
    <source>
        <dbReference type="Proteomes" id="UP000282184"/>
    </source>
</evidence>
<dbReference type="RefSeq" id="WP_126695571.1">
    <property type="nucleotide sequence ID" value="NZ_RXOF01000017.1"/>
</dbReference>
<dbReference type="Proteomes" id="UP000282184">
    <property type="component" value="Unassembled WGS sequence"/>
</dbReference>
<dbReference type="EMBL" id="RXOF01000017">
    <property type="protein sequence ID" value="RTQ46035.1"/>
    <property type="molecule type" value="Genomic_DNA"/>
</dbReference>
<sequence>MCTNLSPGTILSAQEIADLFGGNPVPFLPTSGGRVTCGRFDPDLNPQAPTVVLVGRGTQRQRNARLLTDVGNTIPVFLRQGNMQFRFVGCFKATRYSEDSVTVKNNAHLAPNPTDIAGVLYLKRIS</sequence>
<keyword evidence="2" id="KW-1185">Reference proteome</keyword>
<gene>
    <name evidence="1" type="ORF">EJV47_23050</name>
</gene>
<dbReference type="AlphaFoldDB" id="A0A431TX61"/>
<protein>
    <submittedName>
        <fullName evidence="1">Uncharacterized protein</fullName>
    </submittedName>
</protein>